<reference evidence="2 3" key="1">
    <citation type="submission" date="2022-01" db="EMBL/GenBank/DDBJ databases">
        <authorList>
            <person name="Xiong W."/>
            <person name="Schranz E."/>
        </authorList>
    </citation>
    <scope>NUCLEOTIDE SEQUENCE [LARGE SCALE GENOMIC DNA]</scope>
</reference>
<protein>
    <submittedName>
        <fullName evidence="2">Uncharacterized protein</fullName>
    </submittedName>
</protein>
<proteinExistence type="predicted"/>
<gene>
    <name evidence="2" type="ORF">LVIROSA_LOCUS3160</name>
</gene>
<dbReference type="Proteomes" id="UP001157418">
    <property type="component" value="Unassembled WGS sequence"/>
</dbReference>
<feature type="compositionally biased region" description="Acidic residues" evidence="1">
    <location>
        <begin position="98"/>
        <end position="110"/>
    </location>
</feature>
<accession>A0AAU9M310</accession>
<feature type="region of interest" description="Disordered" evidence="1">
    <location>
        <begin position="17"/>
        <end position="40"/>
    </location>
</feature>
<sequence>MMGINHLHEMINHHLLSDDAKKGENFTESTANDDVDAEMNTEDIHDQLDVGDEVYCMDLSFFDAVPFQIVFPYSHANAESDKIPQGEEQVPQGGPSDIESDEDDVPLSKK</sequence>
<evidence type="ECO:0000256" key="1">
    <source>
        <dbReference type="SAM" id="MobiDB-lite"/>
    </source>
</evidence>
<feature type="region of interest" description="Disordered" evidence="1">
    <location>
        <begin position="79"/>
        <end position="110"/>
    </location>
</feature>
<feature type="compositionally biased region" description="Acidic residues" evidence="1">
    <location>
        <begin position="31"/>
        <end position="40"/>
    </location>
</feature>
<comment type="caution">
    <text evidence="2">The sequence shown here is derived from an EMBL/GenBank/DDBJ whole genome shotgun (WGS) entry which is preliminary data.</text>
</comment>
<dbReference type="AlphaFoldDB" id="A0AAU9M310"/>
<dbReference type="EMBL" id="CAKMRJ010000001">
    <property type="protein sequence ID" value="CAH1415303.1"/>
    <property type="molecule type" value="Genomic_DNA"/>
</dbReference>
<name>A0AAU9M310_9ASTR</name>
<organism evidence="2 3">
    <name type="scientific">Lactuca virosa</name>
    <dbReference type="NCBI Taxonomy" id="75947"/>
    <lineage>
        <taxon>Eukaryota</taxon>
        <taxon>Viridiplantae</taxon>
        <taxon>Streptophyta</taxon>
        <taxon>Embryophyta</taxon>
        <taxon>Tracheophyta</taxon>
        <taxon>Spermatophyta</taxon>
        <taxon>Magnoliopsida</taxon>
        <taxon>eudicotyledons</taxon>
        <taxon>Gunneridae</taxon>
        <taxon>Pentapetalae</taxon>
        <taxon>asterids</taxon>
        <taxon>campanulids</taxon>
        <taxon>Asterales</taxon>
        <taxon>Asteraceae</taxon>
        <taxon>Cichorioideae</taxon>
        <taxon>Cichorieae</taxon>
        <taxon>Lactucinae</taxon>
        <taxon>Lactuca</taxon>
    </lineage>
</organism>
<keyword evidence="3" id="KW-1185">Reference proteome</keyword>
<evidence type="ECO:0000313" key="2">
    <source>
        <dbReference type="EMBL" id="CAH1415303.1"/>
    </source>
</evidence>
<evidence type="ECO:0000313" key="3">
    <source>
        <dbReference type="Proteomes" id="UP001157418"/>
    </source>
</evidence>